<feature type="compositionally biased region" description="Basic and acidic residues" evidence="1">
    <location>
        <begin position="46"/>
        <end position="64"/>
    </location>
</feature>
<evidence type="ECO:0000313" key="2">
    <source>
        <dbReference type="EMBL" id="MFD1041854.1"/>
    </source>
</evidence>
<dbReference type="EMBL" id="JBHTKN010000003">
    <property type="protein sequence ID" value="MFD1041854.1"/>
    <property type="molecule type" value="Genomic_DNA"/>
</dbReference>
<evidence type="ECO:0000256" key="1">
    <source>
        <dbReference type="SAM" id="MobiDB-lite"/>
    </source>
</evidence>
<sequence length="85" mass="9650">MTPEQALARTRELLQAHQEQARETPAWRQLEDPHAAPQAVGAADHASAEAEARLRELHAGESRMRAIQGSVSTHDRRNQRKRDHR</sequence>
<gene>
    <name evidence="2" type="ORF">ACFQ2N_05770</name>
</gene>
<reference evidence="3" key="1">
    <citation type="journal article" date="2019" name="Int. J. Syst. Evol. Microbiol.">
        <title>The Global Catalogue of Microorganisms (GCM) 10K type strain sequencing project: providing services to taxonomists for standard genome sequencing and annotation.</title>
        <authorList>
            <consortium name="The Broad Institute Genomics Platform"/>
            <consortium name="The Broad Institute Genome Sequencing Center for Infectious Disease"/>
            <person name="Wu L."/>
            <person name="Ma J."/>
        </authorList>
    </citation>
    <scope>NUCLEOTIDE SEQUENCE [LARGE SCALE GENOMIC DNA]</scope>
    <source>
        <strain evidence="3">CCUG 55854</strain>
    </source>
</reference>
<dbReference type="Proteomes" id="UP001597033">
    <property type="component" value="Unassembled WGS sequence"/>
</dbReference>
<comment type="caution">
    <text evidence="2">The sequence shown here is derived from an EMBL/GenBank/DDBJ whole genome shotgun (WGS) entry which is preliminary data.</text>
</comment>
<evidence type="ECO:0000313" key="3">
    <source>
        <dbReference type="Proteomes" id="UP001597033"/>
    </source>
</evidence>
<accession>A0ABW3LX23</accession>
<proteinExistence type="predicted"/>
<protein>
    <submittedName>
        <fullName evidence="2">Uncharacterized protein</fullName>
    </submittedName>
</protein>
<dbReference type="RefSeq" id="WP_162375617.1">
    <property type="nucleotide sequence ID" value="NZ_JBHTKN010000003.1"/>
</dbReference>
<feature type="region of interest" description="Disordered" evidence="1">
    <location>
        <begin position="16"/>
        <end position="85"/>
    </location>
</feature>
<keyword evidence="3" id="KW-1185">Reference proteome</keyword>
<name>A0ABW3LX23_9GAMM</name>
<organism evidence="2 3">
    <name type="scientific">Pseudoxanthomonas kaohsiungensis</name>
    <dbReference type="NCBI Taxonomy" id="283923"/>
    <lineage>
        <taxon>Bacteria</taxon>
        <taxon>Pseudomonadati</taxon>
        <taxon>Pseudomonadota</taxon>
        <taxon>Gammaproteobacteria</taxon>
        <taxon>Lysobacterales</taxon>
        <taxon>Lysobacteraceae</taxon>
        <taxon>Pseudoxanthomonas</taxon>
    </lineage>
</organism>